<keyword evidence="2" id="KW-1185">Reference proteome</keyword>
<evidence type="ECO:0000313" key="2">
    <source>
        <dbReference type="Proteomes" id="UP001603978"/>
    </source>
</evidence>
<organism evidence="1 2">
    <name type="scientific">Nonomuraea marmarensis</name>
    <dbReference type="NCBI Taxonomy" id="3351344"/>
    <lineage>
        <taxon>Bacteria</taxon>
        <taxon>Bacillati</taxon>
        <taxon>Actinomycetota</taxon>
        <taxon>Actinomycetes</taxon>
        <taxon>Streptosporangiales</taxon>
        <taxon>Streptosporangiaceae</taxon>
        <taxon>Nonomuraea</taxon>
    </lineage>
</organism>
<dbReference type="EMBL" id="JBICRM010000002">
    <property type="protein sequence ID" value="MFG1702358.1"/>
    <property type="molecule type" value="Genomic_DNA"/>
</dbReference>
<dbReference type="RefSeq" id="WP_393162025.1">
    <property type="nucleotide sequence ID" value="NZ_JBICRM010000002.1"/>
</dbReference>
<reference evidence="1 2" key="1">
    <citation type="submission" date="2024-10" db="EMBL/GenBank/DDBJ databases">
        <authorList>
            <person name="Topkara A.R."/>
            <person name="Saygin H."/>
        </authorList>
    </citation>
    <scope>NUCLEOTIDE SEQUENCE [LARGE SCALE GENOMIC DNA]</scope>
    <source>
        <strain evidence="1 2">M3C6</strain>
    </source>
</reference>
<accession>A0ABW7A5T1</accession>
<comment type="caution">
    <text evidence="1">The sequence shown here is derived from an EMBL/GenBank/DDBJ whole genome shotgun (WGS) entry which is preliminary data.</text>
</comment>
<proteinExistence type="predicted"/>
<protein>
    <submittedName>
        <fullName evidence="1">Uncharacterized protein</fullName>
    </submittedName>
</protein>
<sequence>MPPVAPLVTGCSIRTRTPADTFLTAGKSLSARTPAGVLLIADGPINDDLAT</sequence>
<evidence type="ECO:0000313" key="1">
    <source>
        <dbReference type="EMBL" id="MFG1702358.1"/>
    </source>
</evidence>
<name>A0ABW7A5T1_9ACTN</name>
<gene>
    <name evidence="1" type="ORF">ACFLIM_04115</name>
</gene>
<dbReference type="Proteomes" id="UP001603978">
    <property type="component" value="Unassembled WGS sequence"/>
</dbReference>